<name>A0A1E7EKL6_9STRA</name>
<feature type="compositionally biased region" description="Acidic residues" evidence="1">
    <location>
        <begin position="31"/>
        <end position="44"/>
    </location>
</feature>
<gene>
    <name evidence="2" type="ORF">FRACYDRAFT_254486</name>
</gene>
<evidence type="ECO:0000256" key="1">
    <source>
        <dbReference type="SAM" id="MobiDB-lite"/>
    </source>
</evidence>
<accession>A0A1E7EKL6</accession>
<organism evidence="2 3">
    <name type="scientific">Fragilariopsis cylindrus CCMP1102</name>
    <dbReference type="NCBI Taxonomy" id="635003"/>
    <lineage>
        <taxon>Eukaryota</taxon>
        <taxon>Sar</taxon>
        <taxon>Stramenopiles</taxon>
        <taxon>Ochrophyta</taxon>
        <taxon>Bacillariophyta</taxon>
        <taxon>Bacillariophyceae</taxon>
        <taxon>Bacillariophycidae</taxon>
        <taxon>Bacillariales</taxon>
        <taxon>Bacillariaceae</taxon>
        <taxon>Fragilariopsis</taxon>
    </lineage>
</organism>
<dbReference type="Proteomes" id="UP000095751">
    <property type="component" value="Unassembled WGS sequence"/>
</dbReference>
<keyword evidence="3" id="KW-1185">Reference proteome</keyword>
<dbReference type="KEGG" id="fcy:FRACYDRAFT_254486"/>
<dbReference type="AlphaFoldDB" id="A0A1E7EKL6"/>
<proteinExistence type="predicted"/>
<dbReference type="InParanoid" id="A0A1E7EKL6"/>
<evidence type="ECO:0000313" key="3">
    <source>
        <dbReference type="Proteomes" id="UP000095751"/>
    </source>
</evidence>
<protein>
    <submittedName>
        <fullName evidence="2">Uncharacterized protein</fullName>
    </submittedName>
</protein>
<feature type="region of interest" description="Disordered" evidence="1">
    <location>
        <begin position="24"/>
        <end position="51"/>
    </location>
</feature>
<reference evidence="2 3" key="1">
    <citation type="submission" date="2016-09" db="EMBL/GenBank/DDBJ databases">
        <title>Extensive genetic diversity and differential bi-allelic expression allows diatom success in the polar Southern Ocean.</title>
        <authorList>
            <consortium name="DOE Joint Genome Institute"/>
            <person name="Mock T."/>
            <person name="Otillar R.P."/>
            <person name="Strauss J."/>
            <person name="Dupont C."/>
            <person name="Frickenhaus S."/>
            <person name="Maumus F."/>
            <person name="Mcmullan M."/>
            <person name="Sanges R."/>
            <person name="Schmutz J."/>
            <person name="Toseland A."/>
            <person name="Valas R."/>
            <person name="Veluchamy A."/>
            <person name="Ward B.J."/>
            <person name="Allen A."/>
            <person name="Barry K."/>
            <person name="Falciatore A."/>
            <person name="Ferrante M."/>
            <person name="Fortunato A.E."/>
            <person name="Gloeckner G."/>
            <person name="Gruber A."/>
            <person name="Hipkin R."/>
            <person name="Janech M."/>
            <person name="Kroth P."/>
            <person name="Leese F."/>
            <person name="Lindquist E."/>
            <person name="Lyon B.R."/>
            <person name="Martin J."/>
            <person name="Mayer C."/>
            <person name="Parker M."/>
            <person name="Quesneville H."/>
            <person name="Raymond J."/>
            <person name="Uhlig C."/>
            <person name="Valentin K.U."/>
            <person name="Worden A.Z."/>
            <person name="Armbrust E.V."/>
            <person name="Bowler C."/>
            <person name="Green B."/>
            <person name="Moulton V."/>
            <person name="Van Oosterhout C."/>
            <person name="Grigoriev I."/>
        </authorList>
    </citation>
    <scope>NUCLEOTIDE SEQUENCE [LARGE SCALE GENOMIC DNA]</scope>
    <source>
        <strain evidence="2 3">CCMP1102</strain>
    </source>
</reference>
<sequence>MAGVAGLAVRPDLSQKGHRPVYTWTNNVEYTSDDDSEEEEEEDNRPEWKPSAIKVWSGKDGSYKRSFLCDIGDDKEGGKANPSIAAVVFCRLVVDSRWVDSMQALLVYIV</sequence>
<evidence type="ECO:0000313" key="2">
    <source>
        <dbReference type="EMBL" id="OEU06469.1"/>
    </source>
</evidence>
<dbReference type="EMBL" id="KV784408">
    <property type="protein sequence ID" value="OEU06469.1"/>
    <property type="molecule type" value="Genomic_DNA"/>
</dbReference>